<evidence type="ECO:0000313" key="9">
    <source>
        <dbReference type="Proteomes" id="UP000625568"/>
    </source>
</evidence>
<feature type="transmembrane region" description="Helical" evidence="6">
    <location>
        <begin position="350"/>
        <end position="372"/>
    </location>
</feature>
<evidence type="ECO:0000256" key="5">
    <source>
        <dbReference type="SAM" id="MobiDB-lite"/>
    </source>
</evidence>
<evidence type="ECO:0000313" key="8">
    <source>
        <dbReference type="EMBL" id="QRO76015.1"/>
    </source>
</evidence>
<dbReference type="PANTHER" id="PTHR11360:SF284">
    <property type="entry name" value="EG:103B4.3 PROTEIN-RELATED"/>
    <property type="match status" value="1"/>
</dbReference>
<evidence type="ECO:0000256" key="3">
    <source>
        <dbReference type="ARBA" id="ARBA00022989"/>
    </source>
</evidence>
<evidence type="ECO:0000256" key="6">
    <source>
        <dbReference type="SAM" id="Phobius"/>
    </source>
</evidence>
<keyword evidence="2 6" id="KW-0812">Transmembrane</keyword>
<feature type="transmembrane region" description="Helical" evidence="6">
    <location>
        <begin position="413"/>
        <end position="432"/>
    </location>
</feature>
<sequence>MNRLRASRVFYGWYVVAAAFAVTFVGFGSAYTFSAFVEPLQRDFAASRGQISLVFSLAGFLYFGFGIVSGPLADRFGSRRLAVAGMLLTAAGLAAAGAARTLLQVYAAYGLGVGLGVGCAYVPAVGAVQRWFVRRRGFASGLAVAGIGVGTLAMPPLASALIAHLGWRGAYFTLAAIAVVFGAGMSLLIENDPRGRGLLPDGDVAREPAGDPRRAGDRRAAHGHAESGATVAHDRADAPAVAAASAPAGASVREAVMSRPFASLYAACLVCSFGVFVPFVHLVPYAVDRGVAPTTAVLLLGAIGVGSTAGRFFLGGVADRFGRRASLLAMFAGMAAALVGWAAAGTAATLAAFALVFGVFYGGWVAVLPAVVMDYFGGRNVSAIIGVLYTSVAFGTLIGPAAAGFVYDAGGGYLVPIVASAATNAIAFAIVATTGRAPVRAHAAGR</sequence>
<dbReference type="PROSITE" id="PS50850">
    <property type="entry name" value="MFS"/>
    <property type="match status" value="1"/>
</dbReference>
<feature type="transmembrane region" description="Helical" evidence="6">
    <location>
        <begin position="169"/>
        <end position="189"/>
    </location>
</feature>
<comment type="subcellular location">
    <subcellularLocation>
        <location evidence="1">Membrane</location>
        <topology evidence="1">Multi-pass membrane protein</topology>
    </subcellularLocation>
</comment>
<dbReference type="InterPro" id="IPR011701">
    <property type="entry name" value="MFS"/>
</dbReference>
<dbReference type="RefSeq" id="WP_035973433.1">
    <property type="nucleotide sequence ID" value="NZ_CABVPR010000018.1"/>
</dbReference>
<feature type="transmembrane region" description="Helical" evidence="6">
    <location>
        <begin position="262"/>
        <end position="283"/>
    </location>
</feature>
<feature type="transmembrane region" description="Helical" evidence="6">
    <location>
        <begin position="295"/>
        <end position="314"/>
    </location>
</feature>
<dbReference type="Pfam" id="PF07690">
    <property type="entry name" value="MFS_1"/>
    <property type="match status" value="2"/>
</dbReference>
<dbReference type="PANTHER" id="PTHR11360">
    <property type="entry name" value="MONOCARBOXYLATE TRANSPORTER"/>
    <property type="match status" value="1"/>
</dbReference>
<dbReference type="GeneID" id="93126691"/>
<evidence type="ECO:0000256" key="1">
    <source>
        <dbReference type="ARBA" id="ARBA00004141"/>
    </source>
</evidence>
<reference evidence="8 9" key="1">
    <citation type="submission" date="2021-02" db="EMBL/GenBank/DDBJ databases">
        <title>FDA dAtabase for Regulatory Grade micrObial Sequences (FDA-ARGOS): Supporting development and validation of Infectious Disease Dx tests.</title>
        <authorList>
            <person name="Minogue T."/>
            <person name="Wolcott M."/>
            <person name="Wasieloski L."/>
            <person name="Aguilar W."/>
            <person name="Moore D."/>
            <person name="Jaissle J."/>
            <person name="Tallon L."/>
            <person name="Sadzewicz L."/>
            <person name="Zhao X."/>
            <person name="Boylan J."/>
            <person name="Ott S."/>
            <person name="Bowen H."/>
            <person name="Vavikolanu K."/>
            <person name="Mehta A."/>
            <person name="Aluvathingal J."/>
            <person name="Nadendla S."/>
            <person name="Yan Y."/>
            <person name="Sichtig H."/>
        </authorList>
    </citation>
    <scope>NUCLEOTIDE SEQUENCE [LARGE SCALE GENOMIC DNA]</scope>
    <source>
        <strain evidence="8 9">FDAARGOS_1272</strain>
    </source>
</reference>
<feature type="transmembrane region" description="Helical" evidence="6">
    <location>
        <begin position="384"/>
        <end position="407"/>
    </location>
</feature>
<feature type="transmembrane region" description="Helical" evidence="6">
    <location>
        <begin position="81"/>
        <end position="99"/>
    </location>
</feature>
<dbReference type="PROSITE" id="PS00216">
    <property type="entry name" value="SUGAR_TRANSPORT_1"/>
    <property type="match status" value="1"/>
</dbReference>
<accession>A0A892HYS6</accession>
<protein>
    <submittedName>
        <fullName evidence="8">MFS transporter</fullName>
    </submittedName>
</protein>
<keyword evidence="3 6" id="KW-1133">Transmembrane helix</keyword>
<dbReference type="InterPro" id="IPR036259">
    <property type="entry name" value="MFS_trans_sf"/>
</dbReference>
<organism evidence="8 9">
    <name type="scientific">Burkholderia dolosa</name>
    <dbReference type="NCBI Taxonomy" id="152500"/>
    <lineage>
        <taxon>Bacteria</taxon>
        <taxon>Pseudomonadati</taxon>
        <taxon>Pseudomonadota</taxon>
        <taxon>Betaproteobacteria</taxon>
        <taxon>Burkholderiales</taxon>
        <taxon>Burkholderiaceae</taxon>
        <taxon>Burkholderia</taxon>
        <taxon>Burkholderia cepacia complex</taxon>
    </lineage>
</organism>
<dbReference type="Gene3D" id="1.20.1250.20">
    <property type="entry name" value="MFS general substrate transporter like domains"/>
    <property type="match status" value="2"/>
</dbReference>
<feature type="compositionally biased region" description="Basic and acidic residues" evidence="5">
    <location>
        <begin position="203"/>
        <end position="225"/>
    </location>
</feature>
<feature type="region of interest" description="Disordered" evidence="5">
    <location>
        <begin position="199"/>
        <end position="234"/>
    </location>
</feature>
<name>A0A892HYS6_9BURK</name>
<gene>
    <name evidence="8" type="ORF">I6K02_08650</name>
</gene>
<dbReference type="SUPFAM" id="SSF103473">
    <property type="entry name" value="MFS general substrate transporter"/>
    <property type="match status" value="1"/>
</dbReference>
<dbReference type="GO" id="GO:0022857">
    <property type="term" value="F:transmembrane transporter activity"/>
    <property type="evidence" value="ECO:0007669"/>
    <property type="project" value="InterPro"/>
</dbReference>
<proteinExistence type="predicted"/>
<feature type="transmembrane region" description="Helical" evidence="6">
    <location>
        <begin position="12"/>
        <end position="31"/>
    </location>
</feature>
<evidence type="ECO:0000259" key="7">
    <source>
        <dbReference type="PROSITE" id="PS50850"/>
    </source>
</evidence>
<feature type="transmembrane region" description="Helical" evidence="6">
    <location>
        <begin position="105"/>
        <end position="126"/>
    </location>
</feature>
<dbReference type="InterPro" id="IPR005829">
    <property type="entry name" value="Sugar_transporter_CS"/>
</dbReference>
<keyword evidence="9" id="KW-1185">Reference proteome</keyword>
<feature type="domain" description="Major facilitator superfamily (MFS) profile" evidence="7">
    <location>
        <begin position="14"/>
        <end position="435"/>
    </location>
</feature>
<feature type="transmembrane region" description="Helical" evidence="6">
    <location>
        <begin position="138"/>
        <end position="163"/>
    </location>
</feature>
<dbReference type="GO" id="GO:0016020">
    <property type="term" value="C:membrane"/>
    <property type="evidence" value="ECO:0007669"/>
    <property type="project" value="UniProtKB-SubCell"/>
</dbReference>
<dbReference type="InterPro" id="IPR050327">
    <property type="entry name" value="Proton-linked_MCT"/>
</dbReference>
<dbReference type="InterPro" id="IPR020846">
    <property type="entry name" value="MFS_dom"/>
</dbReference>
<keyword evidence="4 6" id="KW-0472">Membrane</keyword>
<dbReference type="Proteomes" id="UP000625568">
    <property type="component" value="Chromosome 1"/>
</dbReference>
<feature type="transmembrane region" description="Helical" evidence="6">
    <location>
        <begin position="51"/>
        <end position="69"/>
    </location>
</feature>
<dbReference type="EMBL" id="CP069482">
    <property type="protein sequence ID" value="QRO76015.1"/>
    <property type="molecule type" value="Genomic_DNA"/>
</dbReference>
<dbReference type="AlphaFoldDB" id="A0A892HYS6"/>
<feature type="transmembrane region" description="Helical" evidence="6">
    <location>
        <begin position="326"/>
        <end position="344"/>
    </location>
</feature>
<evidence type="ECO:0000256" key="2">
    <source>
        <dbReference type="ARBA" id="ARBA00022692"/>
    </source>
</evidence>
<evidence type="ECO:0000256" key="4">
    <source>
        <dbReference type="ARBA" id="ARBA00023136"/>
    </source>
</evidence>